<protein>
    <submittedName>
        <fullName evidence="1">Uncharacterized protein</fullName>
    </submittedName>
</protein>
<sequence>MILMNLHLVTLVSRWQPIIFISQTPSEKKNARAID</sequence>
<dbReference type="EMBL" id="GBRH01253377">
    <property type="protein sequence ID" value="JAD44518.1"/>
    <property type="molecule type" value="Transcribed_RNA"/>
</dbReference>
<proteinExistence type="predicted"/>
<dbReference type="AlphaFoldDB" id="A0A0A9A3I2"/>
<evidence type="ECO:0000313" key="1">
    <source>
        <dbReference type="EMBL" id="JAD44518.1"/>
    </source>
</evidence>
<accession>A0A0A9A3I2</accession>
<reference evidence="1" key="1">
    <citation type="submission" date="2014-09" db="EMBL/GenBank/DDBJ databases">
        <authorList>
            <person name="Magalhaes I.L.F."/>
            <person name="Oliveira U."/>
            <person name="Santos F.R."/>
            <person name="Vidigal T.H.D.A."/>
            <person name="Brescovit A.D."/>
            <person name="Santos A.J."/>
        </authorList>
    </citation>
    <scope>NUCLEOTIDE SEQUENCE</scope>
    <source>
        <tissue evidence="1">Shoot tissue taken approximately 20 cm above the soil surface</tissue>
    </source>
</reference>
<name>A0A0A9A3I2_ARUDO</name>
<reference evidence="1" key="2">
    <citation type="journal article" date="2015" name="Data Brief">
        <title>Shoot transcriptome of the giant reed, Arundo donax.</title>
        <authorList>
            <person name="Barrero R.A."/>
            <person name="Guerrero F.D."/>
            <person name="Moolhuijzen P."/>
            <person name="Goolsby J.A."/>
            <person name="Tidwell J."/>
            <person name="Bellgard S.E."/>
            <person name="Bellgard M.I."/>
        </authorList>
    </citation>
    <scope>NUCLEOTIDE SEQUENCE</scope>
    <source>
        <tissue evidence="1">Shoot tissue taken approximately 20 cm above the soil surface</tissue>
    </source>
</reference>
<organism evidence="1">
    <name type="scientific">Arundo donax</name>
    <name type="common">Giant reed</name>
    <name type="synonym">Donax arundinaceus</name>
    <dbReference type="NCBI Taxonomy" id="35708"/>
    <lineage>
        <taxon>Eukaryota</taxon>
        <taxon>Viridiplantae</taxon>
        <taxon>Streptophyta</taxon>
        <taxon>Embryophyta</taxon>
        <taxon>Tracheophyta</taxon>
        <taxon>Spermatophyta</taxon>
        <taxon>Magnoliopsida</taxon>
        <taxon>Liliopsida</taxon>
        <taxon>Poales</taxon>
        <taxon>Poaceae</taxon>
        <taxon>PACMAD clade</taxon>
        <taxon>Arundinoideae</taxon>
        <taxon>Arundineae</taxon>
        <taxon>Arundo</taxon>
    </lineage>
</organism>